<accession>A0A8T2JTH4</accession>
<dbReference type="InterPro" id="IPR036915">
    <property type="entry name" value="Cyclin-like_sf"/>
</dbReference>
<keyword evidence="2" id="KW-1185">Reference proteome</keyword>
<reference evidence="1" key="1">
    <citation type="thesis" date="2020" institute="ProQuest LLC" country="789 East Eisenhower Parkway, Ann Arbor, MI, USA">
        <title>Comparative Genomics and Chromosome Evolution.</title>
        <authorList>
            <person name="Mudd A.B."/>
        </authorList>
    </citation>
    <scope>NUCLEOTIDE SEQUENCE</scope>
    <source>
        <strain evidence="1">Female2</strain>
        <tissue evidence="1">Blood</tissue>
    </source>
</reference>
<dbReference type="GO" id="GO:0035861">
    <property type="term" value="C:site of double-strand break"/>
    <property type="evidence" value="ECO:0007669"/>
    <property type="project" value="TreeGrafter"/>
</dbReference>
<dbReference type="Proteomes" id="UP000812440">
    <property type="component" value="Chromosome 8_10"/>
</dbReference>
<organism evidence="1 2">
    <name type="scientific">Hymenochirus boettgeri</name>
    <name type="common">Congo dwarf clawed frog</name>
    <dbReference type="NCBI Taxonomy" id="247094"/>
    <lineage>
        <taxon>Eukaryota</taxon>
        <taxon>Metazoa</taxon>
        <taxon>Chordata</taxon>
        <taxon>Craniata</taxon>
        <taxon>Vertebrata</taxon>
        <taxon>Euteleostomi</taxon>
        <taxon>Amphibia</taxon>
        <taxon>Batrachia</taxon>
        <taxon>Anura</taxon>
        <taxon>Pipoidea</taxon>
        <taxon>Pipidae</taxon>
        <taxon>Pipinae</taxon>
        <taxon>Hymenochirus</taxon>
    </lineage>
</organism>
<comment type="caution">
    <text evidence="1">The sequence shown here is derived from an EMBL/GenBank/DDBJ whole genome shotgun (WGS) entry which is preliminary data.</text>
</comment>
<dbReference type="PANTHER" id="PTHR21615">
    <property type="entry name" value="CYCLIN N-TERMINAL DOMAIN-CONTAINING PROTEIN 1"/>
    <property type="match status" value="1"/>
</dbReference>
<dbReference type="PANTHER" id="PTHR21615:SF2">
    <property type="entry name" value="CYCLIN N-TERMINAL DOMAIN-CONTAINING PROTEIN 1"/>
    <property type="match status" value="1"/>
</dbReference>
<evidence type="ECO:0000313" key="1">
    <source>
        <dbReference type="EMBL" id="KAG8446617.1"/>
    </source>
</evidence>
<sequence length="280" mass="32261">MAKKRFPTSPRFEFGIVSADIIEDVLIDLAKENEQCLANLSEYAGTFKDPRIIEIVFILSEVWCQDNSTKYQAVEILDRYKEIHICRNDKKFLHKTSKEYRETLLSDTTLSEPWSLLKVHLSKTFMLRLTSCFQVASKLSFHCHVIDNNTVQKFLQSVGFTYSKVEILKSELTVLNTLDFHVNLLSPFSYVELLLEVLGHNGCSLSLKHLREMCILILDLVYLLKSSIYDMILKASIEFPSPNNLQRKKFMPVKEDQMLLATGIISASALILRENSWNKV</sequence>
<dbReference type="EMBL" id="JAACNH010000003">
    <property type="protein sequence ID" value="KAG8446617.1"/>
    <property type="molecule type" value="Genomic_DNA"/>
</dbReference>
<dbReference type="SUPFAM" id="SSF47954">
    <property type="entry name" value="Cyclin-like"/>
    <property type="match status" value="1"/>
</dbReference>
<dbReference type="CDD" id="cd20541">
    <property type="entry name" value="CYCLIN_CNTD1"/>
    <property type="match status" value="1"/>
</dbReference>
<evidence type="ECO:0000313" key="2">
    <source>
        <dbReference type="Proteomes" id="UP000812440"/>
    </source>
</evidence>
<gene>
    <name evidence="1" type="ORF">GDO86_014172</name>
</gene>
<dbReference type="OrthoDB" id="9983043at2759"/>
<protein>
    <recommendedName>
        <fullName evidence="3">Cyclin N-terminal domain containing 1</fullName>
    </recommendedName>
</protein>
<dbReference type="GO" id="GO:0007131">
    <property type="term" value="P:reciprocal meiotic recombination"/>
    <property type="evidence" value="ECO:0007669"/>
    <property type="project" value="TreeGrafter"/>
</dbReference>
<dbReference type="AlphaFoldDB" id="A0A8T2JTH4"/>
<proteinExistence type="predicted"/>
<dbReference type="Gene3D" id="1.10.472.10">
    <property type="entry name" value="Cyclin-like"/>
    <property type="match status" value="2"/>
</dbReference>
<evidence type="ECO:0008006" key="3">
    <source>
        <dbReference type="Google" id="ProtNLM"/>
    </source>
</evidence>
<name>A0A8T2JTH4_9PIPI</name>